<accession>A0A074XT76</accession>
<sequence>MASYLKEKITGAQSDVDAGNADKYFIQVAAATSYDDTKGKQITINGPPCEISKNAKVAVRINDYQGLPLGSPATSSYFNDPAHSQDTYSIAVSWIPEADIDADDLVWGIELINPIRDRIPGRFITTAFNIVKGFVDSSLRCDPNADQPWLNGPVLCSSAITFSIGSKGSCELPAILSEGSLKDDSAIRQKHNIPTTDSQRRKHFLDEHNRKDFVFEKGRCYAFDFHNGYIDWKNYALKLPGFSFGVLKYINDRTHTTRFVLKSRKTGKVCVATTFRLLYGEELEKAKKTSGAAATQTGENGQEERSLQIDGAEDQHKEPRNGNNPENSTVDQQTPEQRTLQGPKEVKEVHGHLEELPIRGSTEVNGHPSEGSIKSKHLSGSGSDLAPDENGDHAAEEAAEKVIEASEEKRQSEEHRGSIEESLVANSSKDERA</sequence>
<dbReference type="Proteomes" id="UP000030706">
    <property type="component" value="Unassembled WGS sequence"/>
</dbReference>
<feature type="domain" description="Domain of unknown function at the cortex 1" evidence="2">
    <location>
        <begin position="29"/>
        <end position="277"/>
    </location>
</feature>
<dbReference type="Pfam" id="PF08588">
    <property type="entry name" value="Duc1"/>
    <property type="match status" value="1"/>
</dbReference>
<feature type="compositionally biased region" description="Basic and acidic residues" evidence="1">
    <location>
        <begin position="302"/>
        <end position="320"/>
    </location>
</feature>
<dbReference type="STRING" id="1043002.A0A074XT76"/>
<gene>
    <name evidence="3" type="ORF">M438DRAFT_342244</name>
</gene>
<feature type="compositionally biased region" description="Polar residues" evidence="1">
    <location>
        <begin position="321"/>
        <end position="340"/>
    </location>
</feature>
<feature type="region of interest" description="Disordered" evidence="1">
    <location>
        <begin position="286"/>
        <end position="433"/>
    </location>
</feature>
<dbReference type="HOGENOM" id="CLU_047849_0_1_1"/>
<protein>
    <recommendedName>
        <fullName evidence="2">Domain of unknown function at the cortex 1 domain-containing protein</fullName>
    </recommendedName>
</protein>
<feature type="compositionally biased region" description="Basic and acidic residues" evidence="1">
    <location>
        <begin position="344"/>
        <end position="357"/>
    </location>
</feature>
<name>A0A074XT76_AURPU</name>
<dbReference type="GeneID" id="40747013"/>
<evidence type="ECO:0000259" key="2">
    <source>
        <dbReference type="Pfam" id="PF08588"/>
    </source>
</evidence>
<dbReference type="AlphaFoldDB" id="A0A074XT76"/>
<evidence type="ECO:0000256" key="1">
    <source>
        <dbReference type="SAM" id="MobiDB-lite"/>
    </source>
</evidence>
<organism evidence="3 4">
    <name type="scientific">Aureobasidium pullulans EXF-150</name>
    <dbReference type="NCBI Taxonomy" id="1043002"/>
    <lineage>
        <taxon>Eukaryota</taxon>
        <taxon>Fungi</taxon>
        <taxon>Dikarya</taxon>
        <taxon>Ascomycota</taxon>
        <taxon>Pezizomycotina</taxon>
        <taxon>Dothideomycetes</taxon>
        <taxon>Dothideomycetidae</taxon>
        <taxon>Dothideales</taxon>
        <taxon>Saccotheciaceae</taxon>
        <taxon>Aureobasidium</taxon>
    </lineage>
</organism>
<dbReference type="RefSeq" id="XP_029764872.1">
    <property type="nucleotide sequence ID" value="XM_029904707.1"/>
</dbReference>
<dbReference type="InterPro" id="IPR013897">
    <property type="entry name" value="Duc1"/>
</dbReference>
<feature type="compositionally biased region" description="Basic and acidic residues" evidence="1">
    <location>
        <begin position="390"/>
        <end position="419"/>
    </location>
</feature>
<dbReference type="OrthoDB" id="2119945at2759"/>
<reference evidence="3 4" key="1">
    <citation type="journal article" date="2014" name="BMC Genomics">
        <title>Genome sequencing of four Aureobasidium pullulans varieties: biotechnological potential, stress tolerance, and description of new species.</title>
        <authorList>
            <person name="Gostin Ar C."/>
            <person name="Ohm R.A."/>
            <person name="Kogej T."/>
            <person name="Sonjak S."/>
            <person name="Turk M."/>
            <person name="Zajc J."/>
            <person name="Zalar P."/>
            <person name="Grube M."/>
            <person name="Sun H."/>
            <person name="Han J."/>
            <person name="Sharma A."/>
            <person name="Chiniquy J."/>
            <person name="Ngan C.Y."/>
            <person name="Lipzen A."/>
            <person name="Barry K."/>
            <person name="Grigoriev I.V."/>
            <person name="Gunde-Cimerman N."/>
        </authorList>
    </citation>
    <scope>NUCLEOTIDE SEQUENCE [LARGE SCALE GENOMIC DNA]</scope>
    <source>
        <strain evidence="3 4">EXF-150</strain>
    </source>
</reference>
<dbReference type="PANTHER" id="PTHR34826:SF2">
    <property type="entry name" value="UPF0590 PROTEIN C409.17C"/>
    <property type="match status" value="1"/>
</dbReference>
<proteinExistence type="predicted"/>
<evidence type="ECO:0000313" key="3">
    <source>
        <dbReference type="EMBL" id="KEQ88685.1"/>
    </source>
</evidence>
<evidence type="ECO:0000313" key="4">
    <source>
        <dbReference type="Proteomes" id="UP000030706"/>
    </source>
</evidence>
<keyword evidence="4" id="KW-1185">Reference proteome</keyword>
<dbReference type="PANTHER" id="PTHR34826">
    <property type="entry name" value="UPF0590 PROTEIN C409.17C"/>
    <property type="match status" value="1"/>
</dbReference>
<dbReference type="EMBL" id="KL584975">
    <property type="protein sequence ID" value="KEQ88685.1"/>
    <property type="molecule type" value="Genomic_DNA"/>
</dbReference>